<dbReference type="NCBIfam" id="TIGR03696">
    <property type="entry name" value="Rhs_assc_core"/>
    <property type="match status" value="1"/>
</dbReference>
<keyword evidence="4" id="KW-1185">Reference proteome</keyword>
<dbReference type="InterPro" id="IPR022385">
    <property type="entry name" value="Rhs_assc_core"/>
</dbReference>
<feature type="domain" description="RHS protein conserved region" evidence="2">
    <location>
        <begin position="45"/>
        <end position="77"/>
    </location>
</feature>
<dbReference type="PANTHER" id="PTHR32305">
    <property type="match status" value="1"/>
</dbReference>
<dbReference type="InterPro" id="IPR001826">
    <property type="entry name" value="RHS"/>
</dbReference>
<dbReference type="Gene3D" id="2.180.10.10">
    <property type="entry name" value="RHS repeat-associated core"/>
    <property type="match status" value="1"/>
</dbReference>
<name>A0A411WRH0_9GAMM</name>
<evidence type="ECO:0000313" key="4">
    <source>
        <dbReference type="Proteomes" id="UP000293154"/>
    </source>
</evidence>
<proteinExistence type="inferred from homology"/>
<dbReference type="PANTHER" id="PTHR32305:SF15">
    <property type="entry name" value="PROTEIN RHSA-RELATED"/>
    <property type="match status" value="1"/>
</dbReference>
<comment type="similarity">
    <text evidence="1">Belongs to the RHS family.</text>
</comment>
<dbReference type="AlphaFoldDB" id="A0A411WRH0"/>
<dbReference type="Proteomes" id="UP000293154">
    <property type="component" value="Chromosome"/>
</dbReference>
<sequence>MATGANVKLDSRFFVYYLNTFEPLVLQCKQQGIGSLAPPEETGYYFYQNDPNGMPLRLYDAEGEIAWSAHYTAFGRVDQLDAIKVKQPLRFLGQYFDEESGLHYNRHRYYDPRTGIFVSQDPIGLAGGSNPYQFALNTFSWADPLGLASLFDVGTYGSQNGGEHVGDGLQSHELIRHEYLRQEGLANDTRLSGNPAIALDLDHHTRGPEKDSRGVGGVHYHEGKVREERGLGRNDFSSTIDDELDITTEAMRRAGVPESKISQLRTAAKSFYNKLKGCEKGEEQV</sequence>
<reference evidence="3 4" key="1">
    <citation type="submission" date="2019-03" db="EMBL/GenBank/DDBJ databases">
        <title>Pragia sp. nov. isolated from the gut tract of Carduelis flavirostris.</title>
        <authorList>
            <person name="Ge Y."/>
        </authorList>
    </citation>
    <scope>NUCLEOTIDE SEQUENCE [LARGE SCALE GENOMIC DNA]</scope>
    <source>
        <strain evidence="3 4">CF-458</strain>
    </source>
</reference>
<dbReference type="OrthoDB" id="6043530at2"/>
<dbReference type="EMBL" id="CP034752">
    <property type="protein sequence ID" value="QBH98767.1"/>
    <property type="molecule type" value="Genomic_DNA"/>
</dbReference>
<evidence type="ECO:0000313" key="3">
    <source>
        <dbReference type="EMBL" id="QBH98767.1"/>
    </source>
</evidence>
<gene>
    <name evidence="3" type="ORF">EKN56_11785</name>
</gene>
<protein>
    <recommendedName>
        <fullName evidence="2">RHS protein conserved region domain-containing protein</fullName>
    </recommendedName>
</protein>
<dbReference type="Pfam" id="PF03527">
    <property type="entry name" value="RHS"/>
    <property type="match status" value="1"/>
</dbReference>
<dbReference type="InterPro" id="IPR050708">
    <property type="entry name" value="T6SS_VgrG/RHS"/>
</dbReference>
<accession>A0A411WRH0</accession>
<dbReference type="KEGG" id="prag:EKN56_11785"/>
<evidence type="ECO:0000256" key="1">
    <source>
        <dbReference type="ARBA" id="ARBA00009455"/>
    </source>
</evidence>
<evidence type="ECO:0000259" key="2">
    <source>
        <dbReference type="Pfam" id="PF03527"/>
    </source>
</evidence>
<dbReference type="PRINTS" id="PR00394">
    <property type="entry name" value="RHSPROTEIN"/>
</dbReference>
<organism evidence="3 4">
    <name type="scientific">Limnobaculum zhutongyuii</name>
    <dbReference type="NCBI Taxonomy" id="2498113"/>
    <lineage>
        <taxon>Bacteria</taxon>
        <taxon>Pseudomonadati</taxon>
        <taxon>Pseudomonadota</taxon>
        <taxon>Gammaproteobacteria</taxon>
        <taxon>Enterobacterales</taxon>
        <taxon>Budviciaceae</taxon>
        <taxon>Limnobaculum</taxon>
    </lineage>
</organism>